<feature type="binding site" evidence="5">
    <location>
        <position position="141"/>
    </location>
    <ligand>
        <name>S-adenosyl-L-methionine</name>
        <dbReference type="ChEBI" id="CHEBI:59789"/>
    </ligand>
</feature>
<reference evidence="8" key="2">
    <citation type="submission" date="2015-05" db="EMBL/GenBank/DDBJ databases">
        <authorList>
            <person name="Wang D.B."/>
            <person name="Wang M."/>
        </authorList>
    </citation>
    <scope>NUCLEOTIDE SEQUENCE [LARGE SCALE GENOMIC DNA]</scope>
    <source>
        <strain evidence="8">M72</strain>
    </source>
</reference>
<dbReference type="Pfam" id="PF17827">
    <property type="entry name" value="PrmC_N"/>
    <property type="match status" value="1"/>
</dbReference>
<dbReference type="PROSITE" id="PS00092">
    <property type="entry name" value="N6_MTASE"/>
    <property type="match status" value="1"/>
</dbReference>
<evidence type="ECO:0000313" key="11">
    <source>
        <dbReference type="Proteomes" id="UP000446657"/>
    </source>
</evidence>
<evidence type="ECO:0000256" key="1">
    <source>
        <dbReference type="ARBA" id="ARBA00022603"/>
    </source>
</evidence>
<evidence type="ECO:0000313" key="9">
    <source>
        <dbReference type="EMBL" id="MTR82589.1"/>
    </source>
</evidence>
<sequence length="283" mass="32098">MTYREAIVSGEKSLCEAGIADARNDAWLLLTMACKIDHTYYYMHIDEEMPEELQHEFEVLIKKRAERVPLQYITGEQEFMGMTFHVNSNVLIPRQDTETLVEEALKVVKPGMKVLDMCTGSGCVLISILKNVHGTGGYGYDISKQAINVAKENAKLNDVPAIFERSNLFEDVADETFDVIVSNPPYIRSDEIPFLMPEVSEFEPHEALDGKEDGLFFYRKIIQESPDYLTDGGYLLFEIGYDQGWAVSSMMKEAGFEDVCVKKDLARNDRVVCGHKHLCEKRG</sequence>
<dbReference type="HAMAP" id="MF_02126">
    <property type="entry name" value="RF_methyltr_PrmC"/>
    <property type="match status" value="1"/>
</dbReference>
<dbReference type="Gene3D" id="1.10.8.10">
    <property type="entry name" value="DNA helicase RuvA subunit, C-terminal domain"/>
    <property type="match status" value="1"/>
</dbReference>
<dbReference type="STRING" id="301302.ERS852420_01267"/>
<dbReference type="EMBL" id="WNAL01000029">
    <property type="protein sequence ID" value="MTR82589.1"/>
    <property type="molecule type" value="Genomic_DNA"/>
</dbReference>
<dbReference type="CDD" id="cd02440">
    <property type="entry name" value="AdoMet_MTases"/>
    <property type="match status" value="1"/>
</dbReference>
<evidence type="ECO:0000256" key="3">
    <source>
        <dbReference type="ARBA" id="ARBA00022691"/>
    </source>
</evidence>
<dbReference type="InterPro" id="IPR019874">
    <property type="entry name" value="RF_methyltr_PrmC"/>
</dbReference>
<keyword evidence="1 5" id="KW-0489">Methyltransferase</keyword>
<dbReference type="NCBIfam" id="TIGR00536">
    <property type="entry name" value="hemK_fam"/>
    <property type="match status" value="1"/>
</dbReference>
<dbReference type="SUPFAM" id="SSF53335">
    <property type="entry name" value="S-adenosyl-L-methionine-dependent methyltransferases"/>
    <property type="match status" value="1"/>
</dbReference>
<dbReference type="OrthoDB" id="9800643at2"/>
<keyword evidence="10" id="KW-1185">Reference proteome</keyword>
<reference evidence="10" key="1">
    <citation type="submission" date="2015-05" db="EMBL/GenBank/DDBJ databases">
        <authorList>
            <consortium name="Pathogen Informatics"/>
        </authorList>
    </citation>
    <scope>NUCLEOTIDE SEQUENCE [LARGE SCALE GENOMIC DNA]</scope>
    <source>
        <strain evidence="10">M72</strain>
    </source>
</reference>
<comment type="function">
    <text evidence="5">Methylates the class 1 translation termination release factors RF1/PrfA and RF2/PrfB on the glutamine residue of the universally conserved GGQ motif.</text>
</comment>
<dbReference type="AlphaFoldDB" id="A0A0M6WW29"/>
<comment type="catalytic activity">
    <reaction evidence="4 5">
        <text>L-glutaminyl-[peptide chain release factor] + S-adenosyl-L-methionine = N(5)-methyl-L-glutaminyl-[peptide chain release factor] + S-adenosyl-L-homocysteine + H(+)</text>
        <dbReference type="Rhea" id="RHEA:42896"/>
        <dbReference type="Rhea" id="RHEA-COMP:10271"/>
        <dbReference type="Rhea" id="RHEA-COMP:10272"/>
        <dbReference type="ChEBI" id="CHEBI:15378"/>
        <dbReference type="ChEBI" id="CHEBI:30011"/>
        <dbReference type="ChEBI" id="CHEBI:57856"/>
        <dbReference type="ChEBI" id="CHEBI:59789"/>
        <dbReference type="ChEBI" id="CHEBI:61891"/>
        <dbReference type="EC" id="2.1.1.297"/>
    </reaction>
</comment>
<evidence type="ECO:0000259" key="6">
    <source>
        <dbReference type="Pfam" id="PF05175"/>
    </source>
</evidence>
<dbReference type="GO" id="GO:0102559">
    <property type="term" value="F:peptide chain release factor N(5)-glutamine methyltransferase activity"/>
    <property type="evidence" value="ECO:0007669"/>
    <property type="project" value="UniProtKB-EC"/>
</dbReference>
<feature type="domain" description="Release factor glutamine methyltransferase N-terminal" evidence="7">
    <location>
        <begin position="5"/>
        <end position="75"/>
    </location>
</feature>
<keyword evidence="2 5" id="KW-0808">Transferase</keyword>
<evidence type="ECO:0000313" key="10">
    <source>
        <dbReference type="Proteomes" id="UP000049979"/>
    </source>
</evidence>
<dbReference type="GO" id="GO:0032259">
    <property type="term" value="P:methylation"/>
    <property type="evidence" value="ECO:0007669"/>
    <property type="project" value="UniProtKB-KW"/>
</dbReference>
<dbReference type="EC" id="2.1.1.297" evidence="5"/>
<dbReference type="NCBIfam" id="TIGR03534">
    <property type="entry name" value="RF_mod_PrmC"/>
    <property type="match status" value="1"/>
</dbReference>
<dbReference type="InterPro" id="IPR007848">
    <property type="entry name" value="Small_mtfrase_dom"/>
</dbReference>
<feature type="binding site" evidence="5">
    <location>
        <position position="183"/>
    </location>
    <ligand>
        <name>S-adenosyl-L-methionine</name>
        <dbReference type="ChEBI" id="CHEBI:59789"/>
    </ligand>
</feature>
<feature type="binding site" evidence="5">
    <location>
        <begin position="183"/>
        <end position="186"/>
    </location>
    <ligand>
        <name>substrate</name>
    </ligand>
</feature>
<organism evidence="8 10">
    <name type="scientific">Roseburia faecis</name>
    <dbReference type="NCBI Taxonomy" id="301302"/>
    <lineage>
        <taxon>Bacteria</taxon>
        <taxon>Bacillati</taxon>
        <taxon>Bacillota</taxon>
        <taxon>Clostridia</taxon>
        <taxon>Lachnospirales</taxon>
        <taxon>Lachnospiraceae</taxon>
        <taxon>Roseburia</taxon>
    </lineage>
</organism>
<evidence type="ECO:0000256" key="4">
    <source>
        <dbReference type="ARBA" id="ARBA00048391"/>
    </source>
</evidence>
<feature type="domain" description="Methyltransferase small" evidence="6">
    <location>
        <begin position="105"/>
        <end position="188"/>
    </location>
</feature>
<gene>
    <name evidence="5 9" type="primary">prmC</name>
    <name evidence="9" type="ORF">GMD30_13025</name>
    <name evidence="8" type="ORF">M72_13021</name>
</gene>
<evidence type="ECO:0000259" key="7">
    <source>
        <dbReference type="Pfam" id="PF17827"/>
    </source>
</evidence>
<dbReference type="InterPro" id="IPR050320">
    <property type="entry name" value="N5-glutamine_MTase"/>
</dbReference>
<comment type="caution">
    <text evidence="5">Lacks conserved residue(s) required for the propagation of feature annotation.</text>
</comment>
<comment type="similarity">
    <text evidence="5">Belongs to the protein N5-glutamine methyltransferase family. PrmC subfamily.</text>
</comment>
<evidence type="ECO:0000256" key="5">
    <source>
        <dbReference type="HAMAP-Rule" id="MF_02126"/>
    </source>
</evidence>
<dbReference type="PANTHER" id="PTHR18895:SF74">
    <property type="entry name" value="MTRF1L RELEASE FACTOR GLUTAMINE METHYLTRANSFERASE"/>
    <property type="match status" value="1"/>
</dbReference>
<evidence type="ECO:0000313" key="8">
    <source>
        <dbReference type="EMBL" id="CRL41618.1"/>
    </source>
</evidence>
<dbReference type="RefSeq" id="WP_055068502.1">
    <property type="nucleotide sequence ID" value="NZ_CP173697.1"/>
</dbReference>
<dbReference type="InterPro" id="IPR040758">
    <property type="entry name" value="PrmC_N"/>
</dbReference>
<dbReference type="Proteomes" id="UP000446657">
    <property type="component" value="Unassembled WGS sequence"/>
</dbReference>
<keyword evidence="3 5" id="KW-0949">S-adenosyl-L-methionine</keyword>
<protein>
    <recommendedName>
        <fullName evidence="5">Release factor glutamine methyltransferase</fullName>
        <shortName evidence="5">RF MTase</shortName>
        <ecNumber evidence="5">2.1.1.297</ecNumber>
    </recommendedName>
    <alternativeName>
        <fullName evidence="5">N5-glutamine methyltransferase PrmC</fullName>
    </alternativeName>
    <alternativeName>
        <fullName evidence="5">Protein-(glutamine-N5) MTase PrmC</fullName>
    </alternativeName>
    <alternativeName>
        <fullName evidence="5">Protein-glutamine N-methyltransferase PrmC</fullName>
    </alternativeName>
</protein>
<dbReference type="Pfam" id="PF05175">
    <property type="entry name" value="MTS"/>
    <property type="match status" value="1"/>
</dbReference>
<proteinExistence type="inferred from homology"/>
<name>A0A0M6WW29_9FIRM</name>
<accession>A0A0M6WW29</accession>
<evidence type="ECO:0000256" key="2">
    <source>
        <dbReference type="ARBA" id="ARBA00022679"/>
    </source>
</evidence>
<reference evidence="9 11" key="3">
    <citation type="journal article" date="2019" name="Nat. Med.">
        <title>A library of human gut bacterial isolates paired with longitudinal multiomics data enables mechanistic microbiome research.</title>
        <authorList>
            <person name="Poyet M."/>
            <person name="Groussin M."/>
            <person name="Gibbons S.M."/>
            <person name="Avila-Pacheco J."/>
            <person name="Jiang X."/>
            <person name="Kearney S.M."/>
            <person name="Perrotta A.R."/>
            <person name="Berdy B."/>
            <person name="Zhao S."/>
            <person name="Lieberman T.D."/>
            <person name="Swanson P.K."/>
            <person name="Smith M."/>
            <person name="Roesemann S."/>
            <person name="Alexander J.E."/>
            <person name="Rich S.A."/>
            <person name="Livny J."/>
            <person name="Vlamakis H."/>
            <person name="Clish C."/>
            <person name="Bullock K."/>
            <person name="Deik A."/>
            <person name="Scott J."/>
            <person name="Pierce K.A."/>
            <person name="Xavier R.J."/>
            <person name="Alm E.J."/>
        </authorList>
    </citation>
    <scope>NUCLEOTIDE SEQUENCE [LARGE SCALE GENOMIC DNA]</scope>
    <source>
        <strain evidence="9 11">BIOML-A1</strain>
    </source>
</reference>
<dbReference type="InterPro" id="IPR002052">
    <property type="entry name" value="DNA_methylase_N6_adenine_CS"/>
</dbReference>
<dbReference type="InterPro" id="IPR004556">
    <property type="entry name" value="HemK-like"/>
</dbReference>
<dbReference type="Proteomes" id="UP000049979">
    <property type="component" value="Unassembled WGS sequence"/>
</dbReference>
<dbReference type="InterPro" id="IPR029063">
    <property type="entry name" value="SAM-dependent_MTases_sf"/>
</dbReference>
<dbReference type="EMBL" id="CVRR01000048">
    <property type="protein sequence ID" value="CRL41618.1"/>
    <property type="molecule type" value="Genomic_DNA"/>
</dbReference>
<dbReference type="GO" id="GO:0003676">
    <property type="term" value="F:nucleic acid binding"/>
    <property type="evidence" value="ECO:0007669"/>
    <property type="project" value="InterPro"/>
</dbReference>
<dbReference type="PANTHER" id="PTHR18895">
    <property type="entry name" value="HEMK METHYLTRANSFERASE"/>
    <property type="match status" value="1"/>
</dbReference>
<dbReference type="Gene3D" id="3.40.50.150">
    <property type="entry name" value="Vaccinia Virus protein VP39"/>
    <property type="match status" value="1"/>
</dbReference>